<dbReference type="RefSeq" id="WP_280736284.1">
    <property type="nucleotide sequence ID" value="NZ_CP120369.1"/>
</dbReference>
<protein>
    <submittedName>
        <fullName evidence="4">Amidohydrolase family protein</fullName>
    </submittedName>
</protein>
<dbReference type="InterPro" id="IPR011059">
    <property type="entry name" value="Metal-dep_hydrolase_composite"/>
</dbReference>
<evidence type="ECO:0000313" key="5">
    <source>
        <dbReference type="Proteomes" id="UP001235547"/>
    </source>
</evidence>
<dbReference type="PANTHER" id="PTHR43794">
    <property type="entry name" value="AMINOHYDROLASE SSNA-RELATED"/>
    <property type="match status" value="1"/>
</dbReference>
<dbReference type="InterPro" id="IPR050287">
    <property type="entry name" value="MTA/SAH_deaminase"/>
</dbReference>
<name>A0ABY8D4Q4_9HYPH</name>
<geneLocation type="plasmid" evidence="4 5">
    <name>unnamed</name>
</geneLocation>
<dbReference type="Pfam" id="PF01979">
    <property type="entry name" value="Amidohydro_1"/>
    <property type="match status" value="1"/>
</dbReference>
<organism evidence="4 5">
    <name type="scientific">Sinorhizobium numidicum</name>
    <dbReference type="NCBI Taxonomy" id="680248"/>
    <lineage>
        <taxon>Bacteria</taxon>
        <taxon>Pseudomonadati</taxon>
        <taxon>Pseudomonadota</taxon>
        <taxon>Alphaproteobacteria</taxon>
        <taxon>Hyphomicrobiales</taxon>
        <taxon>Rhizobiaceae</taxon>
        <taxon>Sinorhizobium/Ensifer group</taxon>
        <taxon>Sinorhizobium</taxon>
    </lineage>
</organism>
<keyword evidence="2" id="KW-0378">Hydrolase</keyword>
<reference evidence="4 5" key="1">
    <citation type="submission" date="2023-03" db="EMBL/GenBank/DDBJ databases">
        <authorList>
            <person name="Kaur S."/>
            <person name="Espinosa-Saiz D."/>
            <person name="Velazquez E."/>
            <person name="Menendez E."/>
            <person name="diCenzo G.C."/>
        </authorList>
    </citation>
    <scope>NUCLEOTIDE SEQUENCE [LARGE SCALE GENOMIC DNA]</scope>
    <source>
        <strain evidence="4 5">LMG 27395</strain>
        <plasmid evidence="4 5">unnamed</plasmid>
    </source>
</reference>
<evidence type="ECO:0000313" key="4">
    <source>
        <dbReference type="EMBL" id="WEX85372.1"/>
    </source>
</evidence>
<evidence type="ECO:0000256" key="2">
    <source>
        <dbReference type="ARBA" id="ARBA00022801"/>
    </source>
</evidence>
<dbReference type="EMBL" id="CP120372">
    <property type="protein sequence ID" value="WEX85372.1"/>
    <property type="molecule type" value="Genomic_DNA"/>
</dbReference>
<gene>
    <name evidence="4" type="ORF">PYH38_006306</name>
</gene>
<dbReference type="InterPro" id="IPR006680">
    <property type="entry name" value="Amidohydro-rel"/>
</dbReference>
<dbReference type="PANTHER" id="PTHR43794:SF11">
    <property type="entry name" value="AMIDOHYDROLASE-RELATED DOMAIN-CONTAINING PROTEIN"/>
    <property type="match status" value="1"/>
</dbReference>
<dbReference type="SUPFAM" id="SSF51556">
    <property type="entry name" value="Metallo-dependent hydrolases"/>
    <property type="match status" value="1"/>
</dbReference>
<evidence type="ECO:0000256" key="1">
    <source>
        <dbReference type="ARBA" id="ARBA00006745"/>
    </source>
</evidence>
<feature type="domain" description="Amidohydrolase-related" evidence="3">
    <location>
        <begin position="63"/>
        <end position="429"/>
    </location>
</feature>
<dbReference type="InterPro" id="IPR032466">
    <property type="entry name" value="Metal_Hydrolase"/>
</dbReference>
<dbReference type="Gene3D" id="3.20.20.140">
    <property type="entry name" value="Metal-dependent hydrolases"/>
    <property type="match status" value="1"/>
</dbReference>
<dbReference type="Gene3D" id="2.30.40.10">
    <property type="entry name" value="Urease, subunit C, domain 1"/>
    <property type="match status" value="1"/>
</dbReference>
<proteinExistence type="inferred from homology"/>
<sequence length="463" mass="50229">MSVKQQVDHLIVNGEIFTGERASPHLNNGAIAVNGNRIVAIGDARSLQERYQSESVTDVGGAIVHPGMIDTHVHAISLGLHSLPVSIDKASASKFSYADVKVQTDDESTDALTAAAAVALLRRGYTCFMEAGTVFETDAFAAALQRIGMRGMVSAPFGWDDVSIFESLAPATITKRLMERAPANRAAVIRRLERELTRNADKDALVTGYVCLYGECSATDALTRDASDLARQAGVLFNQHQGFVRQWQEFEHAKYGISGVQRLHRLGALTERTTLSHMNVMSDADAELVVKNRPGITWCPNNALHRAVHPQDHCRLPWLIDRGVCVSLGIDTTMYHPLGTAGMASLLLSASVGHRLDDAEPFYMQTANAARNIGYADELGTLAVGKRADIVVRAVEDITHTALEQAGALLALSSSQIPVDLVMIDGRVVMKDGRLTATDQTELLRSALRQRRRILERAGASAE</sequence>
<evidence type="ECO:0000259" key="3">
    <source>
        <dbReference type="Pfam" id="PF01979"/>
    </source>
</evidence>
<keyword evidence="5" id="KW-1185">Reference proteome</keyword>
<accession>A0ABY8D4Q4</accession>
<dbReference type="SUPFAM" id="SSF51338">
    <property type="entry name" value="Composite domain of metallo-dependent hydrolases"/>
    <property type="match status" value="1"/>
</dbReference>
<comment type="similarity">
    <text evidence="1">Belongs to the metallo-dependent hydrolases superfamily. ATZ/TRZ family.</text>
</comment>
<keyword evidence="4" id="KW-0614">Plasmid</keyword>
<dbReference type="Proteomes" id="UP001235547">
    <property type="component" value="Plasmid unnamed"/>
</dbReference>